<protein>
    <recommendedName>
        <fullName evidence="1">Thioredoxin-like fold domain-containing protein</fullName>
    </recommendedName>
</protein>
<gene>
    <name evidence="2" type="ORF">RV00_GL003034</name>
</gene>
<reference evidence="2 3" key="1">
    <citation type="submission" date="2014-12" db="EMBL/GenBank/DDBJ databases">
        <title>Draft genome sequences of 29 type strains of Enterococci.</title>
        <authorList>
            <person name="Zhong Z."/>
            <person name="Sun Z."/>
            <person name="Liu W."/>
            <person name="Zhang W."/>
            <person name="Zhang H."/>
        </authorList>
    </citation>
    <scope>NUCLEOTIDE SEQUENCE [LARGE SCALE GENOMIC DNA]</scope>
    <source>
        <strain evidence="2 3">DSM 22802</strain>
    </source>
</reference>
<proteinExistence type="predicted"/>
<dbReference type="Gene3D" id="1.10.1200.90">
    <property type="entry name" value="DsbA-like domain"/>
    <property type="match status" value="1"/>
</dbReference>
<evidence type="ECO:0000313" key="2">
    <source>
        <dbReference type="EMBL" id="OJG35203.1"/>
    </source>
</evidence>
<dbReference type="InterPro" id="IPR012336">
    <property type="entry name" value="Thioredoxin-like_fold"/>
</dbReference>
<dbReference type="OrthoDB" id="117402at2"/>
<dbReference type="CDD" id="cd02972">
    <property type="entry name" value="DsbA_family"/>
    <property type="match status" value="1"/>
</dbReference>
<evidence type="ECO:0000313" key="3">
    <source>
        <dbReference type="Proteomes" id="UP000183700"/>
    </source>
</evidence>
<feature type="domain" description="Thioredoxin-like fold" evidence="1">
    <location>
        <begin position="16"/>
        <end position="170"/>
    </location>
</feature>
<dbReference type="AlphaFoldDB" id="A0A1L8STF9"/>
<name>A0A1L8STF9_9ENTE</name>
<dbReference type="Pfam" id="PF13462">
    <property type="entry name" value="Thioredoxin_4"/>
    <property type="match status" value="1"/>
</dbReference>
<dbReference type="InterPro" id="IPR036249">
    <property type="entry name" value="Thioredoxin-like_sf"/>
</dbReference>
<dbReference type="RefSeq" id="WP_071862790.1">
    <property type="nucleotide sequence ID" value="NZ_CAURXW010000040.1"/>
</dbReference>
<accession>A0A1L8STF9</accession>
<dbReference type="Proteomes" id="UP000183700">
    <property type="component" value="Unassembled WGS sequence"/>
</dbReference>
<comment type="caution">
    <text evidence="2">The sequence shown here is derived from an EMBL/GenBank/DDBJ whole genome shotgun (WGS) entry which is preliminary data.</text>
</comment>
<keyword evidence="3" id="KW-1185">Reference proteome</keyword>
<dbReference type="SUPFAM" id="SSF52833">
    <property type="entry name" value="Thioredoxin-like"/>
    <property type="match status" value="1"/>
</dbReference>
<evidence type="ECO:0000259" key="1">
    <source>
        <dbReference type="Pfam" id="PF13462"/>
    </source>
</evidence>
<sequence length="171" mass="19548">MDTTVINAKLVNDFNGIKIGSANAPKRIIEFINLRCPYCKKWFEDSQTTLAQAVAEGKVQRIIKLLDKDKISLQRGNVMHEYISADPKKALLQIQQAYETQEVWEDFELEAVATYAEKTLHLSQHANQELQQEIRNEAQQANIQFVPTIILGEHIFDESIDQATLATYLNE</sequence>
<organism evidence="2 3">
    <name type="scientific">Enterococcus devriesei</name>
    <dbReference type="NCBI Taxonomy" id="319970"/>
    <lineage>
        <taxon>Bacteria</taxon>
        <taxon>Bacillati</taxon>
        <taxon>Bacillota</taxon>
        <taxon>Bacilli</taxon>
        <taxon>Lactobacillales</taxon>
        <taxon>Enterococcaceae</taxon>
        <taxon>Enterococcus</taxon>
    </lineage>
</organism>
<dbReference type="EMBL" id="JXKM01000008">
    <property type="protein sequence ID" value="OJG35203.1"/>
    <property type="molecule type" value="Genomic_DNA"/>
</dbReference>
<dbReference type="STRING" id="319970.RV00_GL003034"/>
<dbReference type="Gene3D" id="3.40.30.10">
    <property type="entry name" value="Glutaredoxin"/>
    <property type="match status" value="1"/>
</dbReference>